<comment type="similarity">
    <text evidence="2 5">Belongs to the acyl-CoA dehydrogenase family.</text>
</comment>
<name>A0ABZ1C0M0_9FIRM</name>
<evidence type="ECO:0000256" key="2">
    <source>
        <dbReference type="ARBA" id="ARBA00009347"/>
    </source>
</evidence>
<reference evidence="11 12" key="1">
    <citation type="journal article" date="2024" name="Front. Microbiol.">
        <title>Novel thermophilic genera Geochorda gen. nov. and Carboxydochorda gen. nov. from the deep terrestrial subsurface reveal the ecophysiological diversity in the class Limnochordia.</title>
        <authorList>
            <person name="Karnachuk O.V."/>
            <person name="Lukina A.P."/>
            <person name="Avakyan M.R."/>
            <person name="Kadnikov V.V."/>
            <person name="Begmatov S."/>
            <person name="Beletsky A.V."/>
            <person name="Vlasova K.G."/>
            <person name="Novikov A.A."/>
            <person name="Shcherbakova V.A."/>
            <person name="Mardanov A.V."/>
            <person name="Ravin N.V."/>
        </authorList>
    </citation>
    <scope>NUCLEOTIDE SEQUENCE [LARGE SCALE GENOMIC DNA]</scope>
    <source>
        <strain evidence="11 12">L945</strain>
    </source>
</reference>
<feature type="domain" description="Acyl-CoA oxidase/dehydrogenase middle" evidence="8">
    <location>
        <begin position="151"/>
        <end position="242"/>
    </location>
</feature>
<dbReference type="PANTHER" id="PTHR43884:SF12">
    <property type="entry name" value="ISOVALERYL-COA DEHYDROGENASE, MITOCHONDRIAL-RELATED"/>
    <property type="match status" value="1"/>
</dbReference>
<dbReference type="Pfam" id="PF21263">
    <property type="entry name" value="Acyl-CoA-dh_C"/>
    <property type="match status" value="1"/>
</dbReference>
<dbReference type="Gene3D" id="1.20.140.10">
    <property type="entry name" value="Butyryl-CoA Dehydrogenase, subunit A, domain 3"/>
    <property type="match status" value="2"/>
</dbReference>
<dbReference type="EMBL" id="CP141615">
    <property type="protein sequence ID" value="WRP18627.1"/>
    <property type="molecule type" value="Genomic_DNA"/>
</dbReference>
<dbReference type="InterPro" id="IPR006089">
    <property type="entry name" value="Acyl-CoA_DH_CS"/>
</dbReference>
<gene>
    <name evidence="11" type="ORF">U7230_06405</name>
</gene>
<dbReference type="SUPFAM" id="SSF56645">
    <property type="entry name" value="Acyl-CoA dehydrogenase NM domain-like"/>
    <property type="match status" value="1"/>
</dbReference>
<dbReference type="RefSeq" id="WP_324717900.1">
    <property type="nucleotide sequence ID" value="NZ_CP141615.1"/>
</dbReference>
<feature type="domain" description="Acyl-CoA dehydrogenase/oxidase N-terminal" evidence="9">
    <location>
        <begin position="41"/>
        <end position="147"/>
    </location>
</feature>
<dbReference type="InterPro" id="IPR009075">
    <property type="entry name" value="AcylCo_DH/oxidase_C"/>
</dbReference>
<evidence type="ECO:0000259" key="10">
    <source>
        <dbReference type="Pfam" id="PF21263"/>
    </source>
</evidence>
<evidence type="ECO:0000256" key="3">
    <source>
        <dbReference type="ARBA" id="ARBA00022630"/>
    </source>
</evidence>
<comment type="cofactor">
    <cofactor evidence="1 5">
        <name>FAD</name>
        <dbReference type="ChEBI" id="CHEBI:57692"/>
    </cofactor>
</comment>
<dbReference type="PROSITE" id="PS00072">
    <property type="entry name" value="ACYL_COA_DH_1"/>
    <property type="match status" value="1"/>
</dbReference>
<evidence type="ECO:0000259" key="8">
    <source>
        <dbReference type="Pfam" id="PF02770"/>
    </source>
</evidence>
<dbReference type="Pfam" id="PF02770">
    <property type="entry name" value="Acyl-CoA_dh_M"/>
    <property type="match status" value="1"/>
</dbReference>
<evidence type="ECO:0000256" key="4">
    <source>
        <dbReference type="ARBA" id="ARBA00022827"/>
    </source>
</evidence>
<dbReference type="InterPro" id="IPR037069">
    <property type="entry name" value="AcylCoA_DH/ox_N_sf"/>
</dbReference>
<evidence type="ECO:0000313" key="11">
    <source>
        <dbReference type="EMBL" id="WRP18627.1"/>
    </source>
</evidence>
<organism evidence="11 12">
    <name type="scientific">Carboxydichorda subterranea</name>
    <dbReference type="NCBI Taxonomy" id="3109565"/>
    <lineage>
        <taxon>Bacteria</taxon>
        <taxon>Bacillati</taxon>
        <taxon>Bacillota</taxon>
        <taxon>Limnochordia</taxon>
        <taxon>Limnochordales</taxon>
        <taxon>Geochordaceae</taxon>
        <taxon>Carboxydichorda</taxon>
    </lineage>
</organism>
<evidence type="ECO:0000256" key="1">
    <source>
        <dbReference type="ARBA" id="ARBA00001974"/>
    </source>
</evidence>
<evidence type="ECO:0000259" key="7">
    <source>
        <dbReference type="Pfam" id="PF00441"/>
    </source>
</evidence>
<evidence type="ECO:0000256" key="5">
    <source>
        <dbReference type="RuleBase" id="RU362125"/>
    </source>
</evidence>
<dbReference type="InterPro" id="IPR013786">
    <property type="entry name" value="AcylCoA_DH/ox_N"/>
</dbReference>
<dbReference type="PROSITE" id="PS00073">
    <property type="entry name" value="ACYL_COA_DH_2"/>
    <property type="match status" value="1"/>
</dbReference>
<evidence type="ECO:0000259" key="9">
    <source>
        <dbReference type="Pfam" id="PF02771"/>
    </source>
</evidence>
<dbReference type="InterPro" id="IPR009100">
    <property type="entry name" value="AcylCoA_DH/oxidase_NM_dom_sf"/>
</dbReference>
<dbReference type="Gene3D" id="1.10.540.10">
    <property type="entry name" value="Acyl-CoA dehydrogenase/oxidase, N-terminal domain"/>
    <property type="match status" value="1"/>
</dbReference>
<dbReference type="InterPro" id="IPR006091">
    <property type="entry name" value="Acyl-CoA_Oxase/DH_mid-dom"/>
</dbReference>
<keyword evidence="4 5" id="KW-0274">FAD</keyword>
<dbReference type="InterPro" id="IPR049426">
    <property type="entry name" value="Acyl-CoA-dh-like_C"/>
</dbReference>
<dbReference type="InterPro" id="IPR036250">
    <property type="entry name" value="AcylCo_DH-like_C"/>
</dbReference>
<dbReference type="InterPro" id="IPR046373">
    <property type="entry name" value="Acyl-CoA_Oxase/DH_mid-dom_sf"/>
</dbReference>
<evidence type="ECO:0000313" key="12">
    <source>
        <dbReference type="Proteomes" id="UP001332192"/>
    </source>
</evidence>
<feature type="domain" description="Acyl-CoA dehydrogenase/oxidase C-terminal" evidence="7">
    <location>
        <begin position="254"/>
        <end position="413"/>
    </location>
</feature>
<dbReference type="Gene3D" id="2.40.110.10">
    <property type="entry name" value="Butyryl-CoA Dehydrogenase, subunit A, domain 2"/>
    <property type="match status" value="1"/>
</dbReference>
<evidence type="ECO:0000256" key="6">
    <source>
        <dbReference type="SAM" id="MobiDB-lite"/>
    </source>
</evidence>
<dbReference type="Pfam" id="PF00441">
    <property type="entry name" value="Acyl-CoA_dh_1"/>
    <property type="match status" value="1"/>
</dbReference>
<accession>A0ABZ1C0M0</accession>
<dbReference type="SUPFAM" id="SSF47203">
    <property type="entry name" value="Acyl-CoA dehydrogenase C-terminal domain-like"/>
    <property type="match status" value="1"/>
</dbReference>
<sequence length="588" mass="62518">MGLEHGFFQGAGFLVSDPAPEEGEGTPIQTPEQARAEVAPIAEVARRFADQEVVPAMRAHPEHDPAVLRGLLRRAGELGLLGVEVEEAYGGSGLGSVFAAAVTEEIARTGDFAVTFGAHSGIGTLPLAIFGTPEQKARYLPSLVSGERVAAYALTEPMAGSDALSGKSRATPVDGGFVLEGQKQWITNAGFADLMVVYAKVNGEQFTAFLVETASPGLSLGPEEDKLGIRGSSTRAVYLDGVRVPAENVLGEIGRGHVIAFGVLNVGRFKLAAGSLGSGKAALEVATAYAEQRRQFGRPIAEFGLVGEKLAEMAARLYTLESMVYRTAGLMEARRAALGDPRRAVAEVAVECSINKVYGSETLDFVVDEALQIHGGYGFMNEYPVSRMYRDARINRIFEGTNEINRLLIPDAMMRRALKGGVPLFAAMAEARQSVDQGAEAAERGAGVDGVWLPSPAWMRALRQAVLYVASVVVEMHGTALESEQEKLERLADLAIALYAAQGVWMRARLAAAGVSSGRAGPELHRVAASLVIEQAARQVEAAAQDLLSREQLGRLRALLDRPQVSPIALRRALAQAVRAAGGYPFEG</sequence>
<dbReference type="Proteomes" id="UP001332192">
    <property type="component" value="Chromosome"/>
</dbReference>
<feature type="domain" description="Acyl-CoA dehydrogenase-like C-terminal" evidence="10">
    <location>
        <begin position="462"/>
        <end position="550"/>
    </location>
</feature>
<dbReference type="PANTHER" id="PTHR43884">
    <property type="entry name" value="ACYL-COA DEHYDROGENASE"/>
    <property type="match status" value="1"/>
</dbReference>
<keyword evidence="12" id="KW-1185">Reference proteome</keyword>
<keyword evidence="3 5" id="KW-0285">Flavoprotein</keyword>
<protein>
    <submittedName>
        <fullName evidence="11">Acyl-CoA dehydrogenase family protein</fullName>
    </submittedName>
</protein>
<dbReference type="Pfam" id="PF02771">
    <property type="entry name" value="Acyl-CoA_dh_N"/>
    <property type="match status" value="1"/>
</dbReference>
<keyword evidence="5" id="KW-0560">Oxidoreductase</keyword>
<proteinExistence type="inferred from homology"/>
<feature type="region of interest" description="Disordered" evidence="6">
    <location>
        <begin position="14"/>
        <end position="34"/>
    </location>
</feature>